<name>A0A2H3BI27_9AGAR</name>
<dbReference type="Proteomes" id="UP000218334">
    <property type="component" value="Unassembled WGS sequence"/>
</dbReference>
<gene>
    <name evidence="1" type="ORF">ARMSODRAFT_601968</name>
</gene>
<sequence>MRPFSSCVLIAKLAEATGVPYLENLAKVAVVVIELLDKVKTNKQSVKELAESIANTVTVINSHVTGRKGEQRTEYFADICNEMERCLSSIAEHLNNETRKQRGLKGLLDVNDLREAIESYRRQIEDLKMDFLIHITSDCLLMQYDLVAEVRTTNRAGPRDEIVIHIPIHHARVLLYFYLSSGAYDFLSIVARCRSFSAYLLSRNVRSAATIFNSYKRPVPLL</sequence>
<dbReference type="InterPro" id="IPR059179">
    <property type="entry name" value="MLKL-like_MCAfunc"/>
</dbReference>
<keyword evidence="2" id="KW-1185">Reference proteome</keyword>
<accession>A0A2H3BI27</accession>
<reference evidence="2" key="1">
    <citation type="journal article" date="2017" name="Nat. Ecol. Evol.">
        <title>Genome expansion and lineage-specific genetic innovations in the forest pathogenic fungi Armillaria.</title>
        <authorList>
            <person name="Sipos G."/>
            <person name="Prasanna A.N."/>
            <person name="Walter M.C."/>
            <person name="O'Connor E."/>
            <person name="Balint B."/>
            <person name="Krizsan K."/>
            <person name="Kiss B."/>
            <person name="Hess J."/>
            <person name="Varga T."/>
            <person name="Slot J."/>
            <person name="Riley R."/>
            <person name="Boka B."/>
            <person name="Rigling D."/>
            <person name="Barry K."/>
            <person name="Lee J."/>
            <person name="Mihaltcheva S."/>
            <person name="LaButti K."/>
            <person name="Lipzen A."/>
            <person name="Waldron R."/>
            <person name="Moloney N.M."/>
            <person name="Sperisen C."/>
            <person name="Kredics L."/>
            <person name="Vagvoelgyi C."/>
            <person name="Patrignani A."/>
            <person name="Fitzpatrick D."/>
            <person name="Nagy I."/>
            <person name="Doyle S."/>
            <person name="Anderson J.B."/>
            <person name="Grigoriev I.V."/>
            <person name="Gueldener U."/>
            <person name="Muensterkoetter M."/>
            <person name="Nagy L.G."/>
        </authorList>
    </citation>
    <scope>NUCLEOTIDE SEQUENCE [LARGE SCALE GENOMIC DNA]</scope>
    <source>
        <strain evidence="2">28-4</strain>
    </source>
</reference>
<protein>
    <recommendedName>
        <fullName evidence="3">Fungal N-terminal domain-containing protein</fullName>
    </recommendedName>
</protein>
<dbReference type="EMBL" id="KZ293464">
    <property type="protein sequence ID" value="PBK62716.1"/>
    <property type="molecule type" value="Genomic_DNA"/>
</dbReference>
<organism evidence="1 2">
    <name type="scientific">Armillaria solidipes</name>
    <dbReference type="NCBI Taxonomy" id="1076256"/>
    <lineage>
        <taxon>Eukaryota</taxon>
        <taxon>Fungi</taxon>
        <taxon>Dikarya</taxon>
        <taxon>Basidiomycota</taxon>
        <taxon>Agaricomycotina</taxon>
        <taxon>Agaricomycetes</taxon>
        <taxon>Agaricomycetidae</taxon>
        <taxon>Agaricales</taxon>
        <taxon>Marasmiineae</taxon>
        <taxon>Physalacriaceae</taxon>
        <taxon>Armillaria</taxon>
    </lineage>
</organism>
<dbReference type="GO" id="GO:0007166">
    <property type="term" value="P:cell surface receptor signaling pathway"/>
    <property type="evidence" value="ECO:0007669"/>
    <property type="project" value="InterPro"/>
</dbReference>
<evidence type="ECO:0008006" key="3">
    <source>
        <dbReference type="Google" id="ProtNLM"/>
    </source>
</evidence>
<evidence type="ECO:0000313" key="2">
    <source>
        <dbReference type="Proteomes" id="UP000218334"/>
    </source>
</evidence>
<dbReference type="AlphaFoldDB" id="A0A2H3BI27"/>
<dbReference type="CDD" id="cd21037">
    <property type="entry name" value="MLKL_NTD"/>
    <property type="match status" value="1"/>
</dbReference>
<evidence type="ECO:0000313" key="1">
    <source>
        <dbReference type="EMBL" id="PBK62716.1"/>
    </source>
</evidence>
<proteinExistence type="predicted"/>
<dbReference type="InterPro" id="IPR036537">
    <property type="entry name" value="Adaptor_Cbl_N_dom_sf"/>
</dbReference>
<dbReference type="Gene3D" id="1.20.930.20">
    <property type="entry name" value="Adaptor protein Cbl, N-terminal domain"/>
    <property type="match status" value="1"/>
</dbReference>